<evidence type="ECO:0000313" key="2">
    <source>
        <dbReference type="Proteomes" id="UP000499080"/>
    </source>
</evidence>
<reference evidence="1 2" key="1">
    <citation type="journal article" date="2019" name="Sci. Rep.">
        <title>Orb-weaving spider Araneus ventricosus genome elucidates the spidroin gene catalogue.</title>
        <authorList>
            <person name="Kono N."/>
            <person name="Nakamura H."/>
            <person name="Ohtoshi R."/>
            <person name="Moran D.A.P."/>
            <person name="Shinohara A."/>
            <person name="Yoshida Y."/>
            <person name="Fujiwara M."/>
            <person name="Mori M."/>
            <person name="Tomita M."/>
            <person name="Arakawa K."/>
        </authorList>
    </citation>
    <scope>NUCLEOTIDE SEQUENCE [LARGE SCALE GENOMIC DNA]</scope>
</reference>
<organism evidence="1 2">
    <name type="scientific">Araneus ventricosus</name>
    <name type="common">Orbweaver spider</name>
    <name type="synonym">Epeira ventricosa</name>
    <dbReference type="NCBI Taxonomy" id="182803"/>
    <lineage>
        <taxon>Eukaryota</taxon>
        <taxon>Metazoa</taxon>
        <taxon>Ecdysozoa</taxon>
        <taxon>Arthropoda</taxon>
        <taxon>Chelicerata</taxon>
        <taxon>Arachnida</taxon>
        <taxon>Araneae</taxon>
        <taxon>Araneomorphae</taxon>
        <taxon>Entelegynae</taxon>
        <taxon>Araneoidea</taxon>
        <taxon>Araneidae</taxon>
        <taxon>Araneus</taxon>
    </lineage>
</organism>
<evidence type="ECO:0000313" key="1">
    <source>
        <dbReference type="EMBL" id="GBN43995.1"/>
    </source>
</evidence>
<dbReference type="AlphaFoldDB" id="A0A4Y2NWK4"/>
<proteinExistence type="predicted"/>
<protein>
    <submittedName>
        <fullName evidence="1">Uncharacterized protein</fullName>
    </submittedName>
</protein>
<keyword evidence="2" id="KW-1185">Reference proteome</keyword>
<dbReference type="Proteomes" id="UP000499080">
    <property type="component" value="Unassembled WGS sequence"/>
</dbReference>
<sequence>MAPPQHLTRSTGSRLPEIMLQNQSQLPTRGAAHAFNYSVNEVDMKLLRSREAFLQRGVKARLLITAASRRNATRELRKSPVNAISKMTDGFDSNTNCFVSRDRFVTNDPPNTHWLGTESFSRALPYSPFPLFAMSELLLGKLCLKHWDRRMAEKEVRKCDFASKLQGQKFLNFGVLENCHICHFMRTHMCYNC</sequence>
<dbReference type="EMBL" id="BGPR01010054">
    <property type="protein sequence ID" value="GBN43995.1"/>
    <property type="molecule type" value="Genomic_DNA"/>
</dbReference>
<name>A0A4Y2NWK4_ARAVE</name>
<comment type="caution">
    <text evidence="1">The sequence shown here is derived from an EMBL/GenBank/DDBJ whole genome shotgun (WGS) entry which is preliminary data.</text>
</comment>
<gene>
    <name evidence="1" type="ORF">AVEN_162040_1</name>
</gene>
<accession>A0A4Y2NWK4</accession>